<keyword evidence="3" id="KW-1185">Reference proteome</keyword>
<organism evidence="2 3">
    <name type="scientific">Colletotrichum kahawae</name>
    <name type="common">Coffee berry disease fungus</name>
    <dbReference type="NCBI Taxonomy" id="34407"/>
    <lineage>
        <taxon>Eukaryota</taxon>
        <taxon>Fungi</taxon>
        <taxon>Dikarya</taxon>
        <taxon>Ascomycota</taxon>
        <taxon>Pezizomycotina</taxon>
        <taxon>Sordariomycetes</taxon>
        <taxon>Hypocreomycetidae</taxon>
        <taxon>Glomerellales</taxon>
        <taxon>Glomerellaceae</taxon>
        <taxon>Colletotrichum</taxon>
        <taxon>Colletotrichum gloeosporioides species complex</taxon>
    </lineage>
</organism>
<evidence type="ECO:0000313" key="3">
    <source>
        <dbReference type="Proteomes" id="UP001281614"/>
    </source>
</evidence>
<comment type="caution">
    <text evidence="2">The sequence shown here is derived from an EMBL/GenBank/DDBJ whole genome shotgun (WGS) entry which is preliminary data.</text>
</comment>
<gene>
    <name evidence="2" type="ORF">CKAH01_15176</name>
</gene>
<name>A0AAD9YMH4_COLKA</name>
<evidence type="ECO:0000313" key="2">
    <source>
        <dbReference type="EMBL" id="KAK2769483.1"/>
    </source>
</evidence>
<accession>A0AAD9YMH4</accession>
<dbReference type="AlphaFoldDB" id="A0AAD9YMH4"/>
<reference evidence="2" key="1">
    <citation type="submission" date="2023-02" db="EMBL/GenBank/DDBJ databases">
        <title>Colletotrichum kahawae CIFC_Que2 genome sequencing and assembly.</title>
        <authorList>
            <person name="Baroncelli R."/>
        </authorList>
    </citation>
    <scope>NUCLEOTIDE SEQUENCE</scope>
    <source>
        <strain evidence="2">CIFC_Que2</strain>
    </source>
</reference>
<dbReference type="Proteomes" id="UP001281614">
    <property type="component" value="Unassembled WGS sequence"/>
</dbReference>
<feature type="region of interest" description="Disordered" evidence="1">
    <location>
        <begin position="36"/>
        <end position="56"/>
    </location>
</feature>
<dbReference type="EMBL" id="VYYT01000111">
    <property type="protein sequence ID" value="KAK2769483.1"/>
    <property type="molecule type" value="Genomic_DNA"/>
</dbReference>
<proteinExistence type="predicted"/>
<protein>
    <submittedName>
        <fullName evidence="2">Uncharacterized protein</fullName>
    </submittedName>
</protein>
<evidence type="ECO:0000256" key="1">
    <source>
        <dbReference type="SAM" id="MobiDB-lite"/>
    </source>
</evidence>
<sequence>MCSRLDLGGVRRRPWESLVPRPREIKCLPSSLGLGSSSARAAREDGRKGWRGFPSPVSAGRNRRRLGFLVGWMGMEGEREEA</sequence>